<evidence type="ECO:0000256" key="4">
    <source>
        <dbReference type="ARBA" id="ARBA00023136"/>
    </source>
</evidence>
<organism evidence="8 9">
    <name type="scientific">Chitinophaga eiseniae</name>
    <dbReference type="NCBI Taxonomy" id="634771"/>
    <lineage>
        <taxon>Bacteria</taxon>
        <taxon>Pseudomonadati</taxon>
        <taxon>Bacteroidota</taxon>
        <taxon>Chitinophagia</taxon>
        <taxon>Chitinophagales</taxon>
        <taxon>Chitinophagaceae</taxon>
        <taxon>Chitinophaga</taxon>
    </lineage>
</organism>
<dbReference type="Proteomes" id="UP000190367">
    <property type="component" value="Unassembled WGS sequence"/>
</dbReference>
<accession>A0A1T4SNJ2</accession>
<evidence type="ECO:0000259" key="7">
    <source>
        <dbReference type="Pfam" id="PF14322"/>
    </source>
</evidence>
<evidence type="ECO:0000313" key="8">
    <source>
        <dbReference type="EMBL" id="SKA29478.1"/>
    </source>
</evidence>
<evidence type="ECO:0000256" key="2">
    <source>
        <dbReference type="ARBA" id="ARBA00006275"/>
    </source>
</evidence>
<reference evidence="9" key="1">
    <citation type="submission" date="2017-02" db="EMBL/GenBank/DDBJ databases">
        <authorList>
            <person name="Varghese N."/>
            <person name="Submissions S."/>
        </authorList>
    </citation>
    <scope>NUCLEOTIDE SEQUENCE [LARGE SCALE GENOMIC DNA]</scope>
    <source>
        <strain evidence="9">DSM 22224</strain>
    </source>
</reference>
<dbReference type="Pfam" id="PF14322">
    <property type="entry name" value="SusD-like_3"/>
    <property type="match status" value="1"/>
</dbReference>
<evidence type="ECO:0000256" key="3">
    <source>
        <dbReference type="ARBA" id="ARBA00022729"/>
    </source>
</evidence>
<proteinExistence type="inferred from homology"/>
<evidence type="ECO:0000256" key="1">
    <source>
        <dbReference type="ARBA" id="ARBA00004442"/>
    </source>
</evidence>
<evidence type="ECO:0000259" key="6">
    <source>
        <dbReference type="Pfam" id="PF07980"/>
    </source>
</evidence>
<dbReference type="Pfam" id="PF07980">
    <property type="entry name" value="SusD_RagB"/>
    <property type="match status" value="1"/>
</dbReference>
<dbReference type="InterPro" id="IPR012944">
    <property type="entry name" value="SusD_RagB_dom"/>
</dbReference>
<protein>
    <submittedName>
        <fullName evidence="8">SusD family protein</fullName>
    </submittedName>
</protein>
<dbReference type="CDD" id="cd08977">
    <property type="entry name" value="SusD"/>
    <property type="match status" value="1"/>
</dbReference>
<dbReference type="PROSITE" id="PS51257">
    <property type="entry name" value="PROKAR_LIPOPROTEIN"/>
    <property type="match status" value="1"/>
</dbReference>
<dbReference type="AlphaFoldDB" id="A0A1T4SNJ2"/>
<keyword evidence="4" id="KW-0472">Membrane</keyword>
<dbReference type="OrthoDB" id="625727at2"/>
<dbReference type="Gene3D" id="1.25.40.390">
    <property type="match status" value="1"/>
</dbReference>
<evidence type="ECO:0000313" key="9">
    <source>
        <dbReference type="Proteomes" id="UP000190367"/>
    </source>
</evidence>
<dbReference type="SUPFAM" id="SSF48452">
    <property type="entry name" value="TPR-like"/>
    <property type="match status" value="1"/>
</dbReference>
<evidence type="ECO:0000256" key="5">
    <source>
        <dbReference type="ARBA" id="ARBA00023237"/>
    </source>
</evidence>
<sequence length="502" mass="55860">MIQPYKLLLLACLITFSYGCKKLIEINPPTKTIGTEKVFESPEMVDAALAGLYSQLITGTGTMTFSNGGFTIYSGMSADELVNKNSTNDAEDYQFLANKININNGVPGNSIWIPAYQFIYKANAIIEGINNSRSPNLTDSLRTQVIAEAKFVRAFCYFYLVNAFGDVPLVLTTDYTKTASMERTPAAGVYTQMISDLEEAQAKLGTDYAITNGQRIRPNKWAAAALLARVHLFLKHWDEAEKNATAVINAGLFTLPAEPDSVFVKNSQEAIWQLMLNASNIQPGNVTWEGKNLVPLARFTALDPAYQPIFLEPDVFAANAAFLIPPYYLSAQQASAFEAGDHRKAKWTDSLPTPAIAPYNGIPLYFAFKYKEQSSQPNGPITQYYTVLRLAEQYLIRAEARAQLNNNAAAADDINIIRGRAGLAHTTANTREALLDAVAQERRVELFAEWGHRWLDLKRTQKADKVLSRISYKQPWQSTELLYPIPVKEMSDNPHIIQNPGY</sequence>
<name>A0A1T4SNJ2_9BACT</name>
<comment type="similarity">
    <text evidence="2">Belongs to the SusD family.</text>
</comment>
<feature type="domain" description="RagB/SusD" evidence="6">
    <location>
        <begin position="357"/>
        <end position="502"/>
    </location>
</feature>
<dbReference type="EMBL" id="FUWZ01000003">
    <property type="protein sequence ID" value="SKA29478.1"/>
    <property type="molecule type" value="Genomic_DNA"/>
</dbReference>
<dbReference type="InterPro" id="IPR033985">
    <property type="entry name" value="SusD-like_N"/>
</dbReference>
<dbReference type="GO" id="GO:0009279">
    <property type="term" value="C:cell outer membrane"/>
    <property type="evidence" value="ECO:0007669"/>
    <property type="project" value="UniProtKB-SubCell"/>
</dbReference>
<dbReference type="STRING" id="634771.SAMN04488128_103125"/>
<dbReference type="RefSeq" id="WP_078670501.1">
    <property type="nucleotide sequence ID" value="NZ_FUWZ01000003.1"/>
</dbReference>
<gene>
    <name evidence="8" type="ORF">SAMN04488128_103125</name>
</gene>
<keyword evidence="5" id="KW-0998">Cell outer membrane</keyword>
<feature type="domain" description="SusD-like N-terminal" evidence="7">
    <location>
        <begin position="39"/>
        <end position="232"/>
    </location>
</feature>
<dbReference type="InterPro" id="IPR011990">
    <property type="entry name" value="TPR-like_helical_dom_sf"/>
</dbReference>
<comment type="subcellular location">
    <subcellularLocation>
        <location evidence="1">Cell outer membrane</location>
    </subcellularLocation>
</comment>
<keyword evidence="9" id="KW-1185">Reference proteome</keyword>
<keyword evidence="3" id="KW-0732">Signal</keyword>